<accession>A0A0E9LVY1</accession>
<dbReference type="RefSeq" id="WP_062123652.1">
    <property type="nucleotide sequence ID" value="NZ_BAZW01000008.1"/>
</dbReference>
<reference evidence="1 2" key="1">
    <citation type="journal article" date="2015" name="Microbes Environ.">
        <title>Distribution and evolution of nitrogen fixation genes in the phylum bacteroidetes.</title>
        <authorList>
            <person name="Inoue J."/>
            <person name="Oshima K."/>
            <person name="Suda W."/>
            <person name="Sakamoto M."/>
            <person name="Iino T."/>
            <person name="Noda S."/>
            <person name="Hongoh Y."/>
            <person name="Hattori M."/>
            <person name="Ohkuma M."/>
        </authorList>
    </citation>
    <scope>NUCLEOTIDE SEQUENCE [LARGE SCALE GENOMIC DNA]</scope>
    <source>
        <strain evidence="1">JCM 15548</strain>
    </source>
</reference>
<gene>
    <name evidence="1" type="ORF">JCM15548_11569</name>
</gene>
<dbReference type="OrthoDB" id="9808473at2"/>
<organism evidence="1 2">
    <name type="scientific">Geofilum rubicundum JCM 15548</name>
    <dbReference type="NCBI Taxonomy" id="1236989"/>
    <lineage>
        <taxon>Bacteria</taxon>
        <taxon>Pseudomonadati</taxon>
        <taxon>Bacteroidota</taxon>
        <taxon>Bacteroidia</taxon>
        <taxon>Marinilabiliales</taxon>
        <taxon>Marinilabiliaceae</taxon>
        <taxon>Geofilum</taxon>
    </lineage>
</organism>
<keyword evidence="1" id="KW-0547">Nucleotide-binding</keyword>
<name>A0A0E9LVY1_9BACT</name>
<dbReference type="Proteomes" id="UP000032900">
    <property type="component" value="Unassembled WGS sequence"/>
</dbReference>
<proteinExistence type="predicted"/>
<dbReference type="EMBL" id="BAZW01000008">
    <property type="protein sequence ID" value="GAO29389.1"/>
    <property type="molecule type" value="Genomic_DNA"/>
</dbReference>
<dbReference type="AlphaFoldDB" id="A0A0E9LVY1"/>
<dbReference type="STRING" id="1236989.JCM15548_11569"/>
<protein>
    <submittedName>
        <fullName evidence="1">ATP-dependent exoDNAse alpha subunit-helicase superfamily I member</fullName>
    </submittedName>
</protein>
<keyword evidence="1" id="KW-0067">ATP-binding</keyword>
<dbReference type="InterPro" id="IPR021457">
    <property type="entry name" value="DUF3108"/>
</dbReference>
<evidence type="ECO:0000313" key="1">
    <source>
        <dbReference type="EMBL" id="GAO29389.1"/>
    </source>
</evidence>
<dbReference type="GO" id="GO:0004386">
    <property type="term" value="F:helicase activity"/>
    <property type="evidence" value="ECO:0007669"/>
    <property type="project" value="UniProtKB-KW"/>
</dbReference>
<comment type="caution">
    <text evidence="1">The sequence shown here is derived from an EMBL/GenBank/DDBJ whole genome shotgun (WGS) entry which is preliminary data.</text>
</comment>
<keyword evidence="1" id="KW-0378">Hydrolase</keyword>
<keyword evidence="1" id="KW-0347">Helicase</keyword>
<evidence type="ECO:0000313" key="2">
    <source>
        <dbReference type="Proteomes" id="UP000032900"/>
    </source>
</evidence>
<keyword evidence="2" id="KW-1185">Reference proteome</keyword>
<dbReference type="Pfam" id="PF11306">
    <property type="entry name" value="DUF3108"/>
    <property type="match status" value="1"/>
</dbReference>
<sequence>MMNRLTINYILLSFLLLSGTLTAEKLPAQKFQHKSFGPGEELHYVMNYGFIRGGEGLLTVKDSVLNGRAVYHMVGKAKTAGLADKIFKVRDVYESFYDPQTRLPVKSIRNISEGRYRWYNESLFEQGEDSTRVLSQRSGEKWVVPNIYDIVSAFYIAREKHFNDNLREGQIITLQTYFADEEFPLRIRYRGLETINTHFGKLECYKFSPVTEVGRSFKTEDDMHIWITRDDNRVPVRIRFNLKVGSFVCDLEQFRGLKNPFSSFVP</sequence>